<dbReference type="Proteomes" id="UP000054549">
    <property type="component" value="Unassembled WGS sequence"/>
</dbReference>
<dbReference type="EMBL" id="KN818230">
    <property type="protein sequence ID" value="KIL67782.1"/>
    <property type="molecule type" value="Genomic_DNA"/>
</dbReference>
<evidence type="ECO:0000313" key="1">
    <source>
        <dbReference type="EMBL" id="KIL67782.1"/>
    </source>
</evidence>
<sequence>MPPTITVSSLEGDHIQAAGALSRCLLELNYPHAYIGGFAWSLLGSVRPTHDIDILIKLRDDQVDMMTLRDRLAQMDSHFATTPLNFYFTCDPVDPQQDVLQQIAQRTHNVLIETLRTGSLGLPETPEPLFIVEIMKLSLPILHPSILILTKLKRWCQTHTSTRPLTRRKAMSDRQDIEYLILWMSNRSMTIDFEQYQGKSKDTLLALVRELRDVIHSEDHTEMLGALRNVVTNDDWHLL</sequence>
<evidence type="ECO:0000313" key="2">
    <source>
        <dbReference type="Proteomes" id="UP000054549"/>
    </source>
</evidence>
<dbReference type="STRING" id="946122.A0A0C2X0Z5"/>
<dbReference type="InterPro" id="IPR043519">
    <property type="entry name" value="NT_sf"/>
</dbReference>
<dbReference type="InParanoid" id="A0A0C2X0Z5"/>
<keyword evidence="2" id="KW-1185">Reference proteome</keyword>
<organism evidence="1 2">
    <name type="scientific">Amanita muscaria (strain Koide BX008)</name>
    <dbReference type="NCBI Taxonomy" id="946122"/>
    <lineage>
        <taxon>Eukaryota</taxon>
        <taxon>Fungi</taxon>
        <taxon>Dikarya</taxon>
        <taxon>Basidiomycota</taxon>
        <taxon>Agaricomycotina</taxon>
        <taxon>Agaricomycetes</taxon>
        <taxon>Agaricomycetidae</taxon>
        <taxon>Agaricales</taxon>
        <taxon>Pluteineae</taxon>
        <taxon>Amanitaceae</taxon>
        <taxon>Amanita</taxon>
    </lineage>
</organism>
<dbReference type="AlphaFoldDB" id="A0A0C2X0Z5"/>
<reference evidence="1 2" key="1">
    <citation type="submission" date="2014-04" db="EMBL/GenBank/DDBJ databases">
        <title>Evolutionary Origins and Diversification of the Mycorrhizal Mutualists.</title>
        <authorList>
            <consortium name="DOE Joint Genome Institute"/>
            <consortium name="Mycorrhizal Genomics Consortium"/>
            <person name="Kohler A."/>
            <person name="Kuo A."/>
            <person name="Nagy L.G."/>
            <person name="Floudas D."/>
            <person name="Copeland A."/>
            <person name="Barry K.W."/>
            <person name="Cichocki N."/>
            <person name="Veneault-Fourrey C."/>
            <person name="LaButti K."/>
            <person name="Lindquist E.A."/>
            <person name="Lipzen A."/>
            <person name="Lundell T."/>
            <person name="Morin E."/>
            <person name="Murat C."/>
            <person name="Riley R."/>
            <person name="Ohm R."/>
            <person name="Sun H."/>
            <person name="Tunlid A."/>
            <person name="Henrissat B."/>
            <person name="Grigoriev I.V."/>
            <person name="Hibbett D.S."/>
            <person name="Martin F."/>
        </authorList>
    </citation>
    <scope>NUCLEOTIDE SEQUENCE [LARGE SCALE GENOMIC DNA]</scope>
    <source>
        <strain evidence="1 2">Koide BX008</strain>
    </source>
</reference>
<dbReference type="SUPFAM" id="SSF81301">
    <property type="entry name" value="Nucleotidyltransferase"/>
    <property type="match status" value="1"/>
</dbReference>
<gene>
    <name evidence="1" type="ORF">M378DRAFT_9060</name>
</gene>
<dbReference type="OrthoDB" id="10066232at2759"/>
<name>A0A0C2X0Z5_AMAMK</name>
<proteinExistence type="predicted"/>
<accession>A0A0C2X0Z5</accession>
<dbReference type="HOGENOM" id="CLU_096900_0_0_1"/>
<protein>
    <submittedName>
        <fullName evidence="1">Uncharacterized protein</fullName>
    </submittedName>
</protein>